<dbReference type="Pfam" id="PF01569">
    <property type="entry name" value="PAP2"/>
    <property type="match status" value="1"/>
</dbReference>
<dbReference type="PANTHER" id="PTHR14969">
    <property type="entry name" value="SPHINGOSINE-1-PHOSPHATE PHOSPHOHYDROLASE"/>
    <property type="match status" value="1"/>
</dbReference>
<comment type="caution">
    <text evidence="3">The sequence shown here is derived from an EMBL/GenBank/DDBJ whole genome shotgun (WGS) entry which is preliminary data.</text>
</comment>
<dbReference type="PANTHER" id="PTHR14969:SF13">
    <property type="entry name" value="AT30094P"/>
    <property type="match status" value="1"/>
</dbReference>
<dbReference type="Proteomes" id="UP000480246">
    <property type="component" value="Unassembled WGS sequence"/>
</dbReference>
<dbReference type="InterPro" id="IPR000326">
    <property type="entry name" value="PAP2/HPO"/>
</dbReference>
<evidence type="ECO:0000313" key="4">
    <source>
        <dbReference type="Proteomes" id="UP000480246"/>
    </source>
</evidence>
<gene>
    <name evidence="3" type="ORF">F9U64_16690</name>
</gene>
<keyword evidence="1" id="KW-0812">Transmembrane</keyword>
<dbReference type="AlphaFoldDB" id="A0A7C8L219"/>
<dbReference type="InterPro" id="IPR036938">
    <property type="entry name" value="PAP2/HPO_sf"/>
</dbReference>
<evidence type="ECO:0000259" key="2">
    <source>
        <dbReference type="SMART" id="SM00014"/>
    </source>
</evidence>
<sequence length="222" mass="24741">MQEITTINHKIGGWKHLLHNLRKVKNLSKASLIILIAGFGIIAASMGLFIELGEDVLEKENFIIDEMIQSAVAKFNDSSIYLIMEYMTEAGSVLFVTCASIVLFIYLLFFSKKSKWIAVFFAVNMIGISGLTKLLKLFFERERPELLAQYDGTGFSFPSGHSTGSITFYGFIIYIVAISNIKKGWKICIISLFTLLILSIAFSRVVLSVHYFTDIVAGLAVG</sequence>
<feature type="domain" description="Phosphatidic acid phosphatase type 2/haloperoxidase" evidence="2">
    <location>
        <begin position="118"/>
        <end position="222"/>
    </location>
</feature>
<feature type="transmembrane region" description="Helical" evidence="1">
    <location>
        <begin position="189"/>
        <end position="212"/>
    </location>
</feature>
<dbReference type="SUPFAM" id="SSF48317">
    <property type="entry name" value="Acid phosphatase/Vanadium-dependent haloperoxidase"/>
    <property type="match status" value="1"/>
</dbReference>
<keyword evidence="1" id="KW-0472">Membrane</keyword>
<accession>A0A7C8L219</accession>
<dbReference type="CDD" id="cd03392">
    <property type="entry name" value="PAP2_like_2"/>
    <property type="match status" value="1"/>
</dbReference>
<name>A0A7C8L219_9BACI</name>
<feature type="transmembrane region" description="Helical" evidence="1">
    <location>
        <begin position="30"/>
        <end position="50"/>
    </location>
</feature>
<keyword evidence="1" id="KW-1133">Transmembrane helix</keyword>
<dbReference type="Gene3D" id="1.20.144.10">
    <property type="entry name" value="Phosphatidic acid phosphatase type 2/haloperoxidase"/>
    <property type="match status" value="2"/>
</dbReference>
<reference evidence="3 4" key="1">
    <citation type="submission" date="2019-10" db="EMBL/GenBank/DDBJ databases">
        <title>Gracilibacillus sp. nov. isolated from rice seeds.</title>
        <authorList>
            <person name="He S."/>
        </authorList>
    </citation>
    <scope>NUCLEOTIDE SEQUENCE [LARGE SCALE GENOMIC DNA]</scope>
    <source>
        <strain evidence="3 4">TD8</strain>
    </source>
</reference>
<keyword evidence="4" id="KW-1185">Reference proteome</keyword>
<dbReference type="SMART" id="SM00014">
    <property type="entry name" value="acidPPc"/>
    <property type="match status" value="1"/>
</dbReference>
<evidence type="ECO:0000313" key="3">
    <source>
        <dbReference type="EMBL" id="KAB8128158.1"/>
    </source>
</evidence>
<feature type="non-terminal residue" evidence="3">
    <location>
        <position position="222"/>
    </location>
</feature>
<protein>
    <submittedName>
        <fullName evidence="3">Phosphatase PAP2 family protein</fullName>
    </submittedName>
</protein>
<feature type="transmembrane region" description="Helical" evidence="1">
    <location>
        <begin position="116"/>
        <end position="139"/>
    </location>
</feature>
<organism evidence="3 4">
    <name type="scientific">Gracilibacillus oryzae</name>
    <dbReference type="NCBI Taxonomy" id="1672701"/>
    <lineage>
        <taxon>Bacteria</taxon>
        <taxon>Bacillati</taxon>
        <taxon>Bacillota</taxon>
        <taxon>Bacilli</taxon>
        <taxon>Bacillales</taxon>
        <taxon>Bacillaceae</taxon>
        <taxon>Gracilibacillus</taxon>
    </lineage>
</organism>
<feature type="transmembrane region" description="Helical" evidence="1">
    <location>
        <begin position="90"/>
        <end position="109"/>
    </location>
</feature>
<evidence type="ECO:0000256" key="1">
    <source>
        <dbReference type="SAM" id="Phobius"/>
    </source>
</evidence>
<proteinExistence type="predicted"/>
<dbReference type="EMBL" id="WEID01000084">
    <property type="protein sequence ID" value="KAB8128158.1"/>
    <property type="molecule type" value="Genomic_DNA"/>
</dbReference>
<feature type="transmembrane region" description="Helical" evidence="1">
    <location>
        <begin position="159"/>
        <end position="177"/>
    </location>
</feature>